<sequence length="1100" mass="118969">MARSTSRTSRLTQLPEPEQEGRPLDSPLIGSSPVPTVQPPQPPSRRSFSREYENIAQEIRDQLDSISPEHTEEPDLEDQDPTERYEDMAQEIRAQLDMISSGHSENINEHEEHSDEHQERDDEYKGRLDGQDEHVEGHDEQHDDERDEHIDEHAEPINRSVDDMGQEETQSKEEMVSSEHEGSKDDEPDIEFVVYEPQDFATADTEEDDVPERHLGYLNDDQDRALTPPDRPATAASTDTYQQATTLFHDFDGVHYAPSIRPRDEEIEDDDVPSLRNHPLTRADLTSPKSYIEPPPSDDMVFYPAPVPRTLNLPQRLSQLPNAALQAKRRSQLVGALPADVRKSAAWLPQPDPHSENMPERPTSQDTSSRHSKDKMDLAGLPPQLRASAYFDHPSVSQDVEVKGESAVATLDSILEASATAPVGAFTNHPISGASGSEVFSREIARRSVTSPIEKVSLEKKKNRSTLDLLLGRRKSSDPNKIMQKANGSKLSLGTQLNNTEANEGDPLRDPGEEGEEEVNDGEDEDDQESEEQFFGPPSTLLAELQLRKLQQKQRNRTAATAFPNGMHSTLLELDAVAQVEKRRRMAQRPALAWEDSEARAAEDAEADDDDVPLGMLFPGRDGLVNRGKGASDWDRPLGLIEKRDLEENEPLSRRRARLRGISPNKRDASPGKRATGMPIREEAPEVQPPEAKPEEADEEEEEPLAQRLRRLKNRESLNAALGDIAQRPTSTDFASEIMSQLGGFDDSNKDASPTDATVPTANDEEETLGQRRKRLQAEALAAAHGPSSSTTPPQPRNISNGSAPPGPSPAAAAGITTTTSNRPSLKPTRSLADLLSANPINSRHSSAEHAKASAIAAATAPVPGTLLHQNANRQERRRTKMMEQNRRAGAEGGLDAPLVDVQRSRAPLVAGAAAGGNPVSQGFAGGVYNNGAGGAVSTPGVGYGAGAGTGAGAHVAGGLQSSPMVAAGGVSGGMGTGNGMGPMSAPLGMGMGVGMHGMPTPMSMGMGMNSPMNMNMNMGVGMGYQAGMNGYFNNMAVQNHPLGYSTFQQLMGGMGMGMSTGLGMPGYGQNIAMGPGPIPEGAMNQKQREMIDRWRQSIA</sequence>
<evidence type="ECO:0000313" key="3">
    <source>
        <dbReference type="Proteomes" id="UP000800092"/>
    </source>
</evidence>
<feature type="compositionally biased region" description="Acidic residues" evidence="1">
    <location>
        <begin position="513"/>
        <end position="532"/>
    </location>
</feature>
<dbReference type="OrthoDB" id="5288142at2759"/>
<organism evidence="2 3">
    <name type="scientific">Viridothelium virens</name>
    <name type="common">Speckled blister lichen</name>
    <name type="synonym">Trypethelium virens</name>
    <dbReference type="NCBI Taxonomy" id="1048519"/>
    <lineage>
        <taxon>Eukaryota</taxon>
        <taxon>Fungi</taxon>
        <taxon>Dikarya</taxon>
        <taxon>Ascomycota</taxon>
        <taxon>Pezizomycotina</taxon>
        <taxon>Dothideomycetes</taxon>
        <taxon>Dothideomycetes incertae sedis</taxon>
        <taxon>Trypetheliales</taxon>
        <taxon>Trypetheliaceae</taxon>
        <taxon>Viridothelium</taxon>
    </lineage>
</organism>
<proteinExistence type="predicted"/>
<accession>A0A6A6H936</accession>
<feature type="region of interest" description="Disordered" evidence="1">
    <location>
        <begin position="347"/>
        <end position="378"/>
    </location>
</feature>
<feature type="region of interest" description="Disordered" evidence="1">
    <location>
        <begin position="259"/>
        <end position="303"/>
    </location>
</feature>
<feature type="compositionally biased region" description="Basic and acidic residues" evidence="1">
    <location>
        <begin position="368"/>
        <end position="377"/>
    </location>
</feature>
<feature type="compositionally biased region" description="Polar residues" evidence="1">
    <location>
        <begin position="751"/>
        <end position="761"/>
    </location>
</feature>
<feature type="region of interest" description="Disordered" evidence="1">
    <location>
        <begin position="472"/>
        <end position="541"/>
    </location>
</feature>
<protein>
    <submittedName>
        <fullName evidence="2">Uncharacterized protein</fullName>
    </submittedName>
</protein>
<feature type="compositionally biased region" description="Low complexity" evidence="1">
    <location>
        <begin position="798"/>
        <end position="822"/>
    </location>
</feature>
<feature type="compositionally biased region" description="Basic and acidic residues" evidence="1">
    <location>
        <begin position="48"/>
        <end position="73"/>
    </location>
</feature>
<gene>
    <name evidence="2" type="ORF">EV356DRAFT_186421</name>
</gene>
<dbReference type="AlphaFoldDB" id="A0A6A6H936"/>
<evidence type="ECO:0000313" key="2">
    <source>
        <dbReference type="EMBL" id="KAF2234013.1"/>
    </source>
</evidence>
<feature type="region of interest" description="Disordered" evidence="1">
    <location>
        <begin position="582"/>
        <end position="828"/>
    </location>
</feature>
<feature type="compositionally biased region" description="Basic and acidic residues" evidence="1">
    <location>
        <begin position="169"/>
        <end position="185"/>
    </location>
</feature>
<keyword evidence="3" id="KW-1185">Reference proteome</keyword>
<feature type="compositionally biased region" description="Basic and acidic residues" evidence="1">
    <location>
        <begin position="630"/>
        <end position="646"/>
    </location>
</feature>
<reference evidence="2" key="1">
    <citation type="journal article" date="2020" name="Stud. Mycol.">
        <title>101 Dothideomycetes genomes: a test case for predicting lifestyles and emergence of pathogens.</title>
        <authorList>
            <person name="Haridas S."/>
            <person name="Albert R."/>
            <person name="Binder M."/>
            <person name="Bloem J."/>
            <person name="Labutti K."/>
            <person name="Salamov A."/>
            <person name="Andreopoulos B."/>
            <person name="Baker S."/>
            <person name="Barry K."/>
            <person name="Bills G."/>
            <person name="Bluhm B."/>
            <person name="Cannon C."/>
            <person name="Castanera R."/>
            <person name="Culley D."/>
            <person name="Daum C."/>
            <person name="Ezra D."/>
            <person name="Gonzalez J."/>
            <person name="Henrissat B."/>
            <person name="Kuo A."/>
            <person name="Liang C."/>
            <person name="Lipzen A."/>
            <person name="Lutzoni F."/>
            <person name="Magnuson J."/>
            <person name="Mondo S."/>
            <person name="Nolan M."/>
            <person name="Ohm R."/>
            <person name="Pangilinan J."/>
            <person name="Park H.-J."/>
            <person name="Ramirez L."/>
            <person name="Alfaro M."/>
            <person name="Sun H."/>
            <person name="Tritt A."/>
            <person name="Yoshinaga Y."/>
            <person name="Zwiers L.-H."/>
            <person name="Turgeon B."/>
            <person name="Goodwin S."/>
            <person name="Spatafora J."/>
            <person name="Crous P."/>
            <person name="Grigoriev I."/>
        </authorList>
    </citation>
    <scope>NUCLEOTIDE SEQUENCE</scope>
    <source>
        <strain evidence="2">Tuck. ex Michener</strain>
    </source>
</reference>
<name>A0A6A6H936_VIRVR</name>
<feature type="compositionally biased region" description="Polar residues" evidence="1">
    <location>
        <begin position="486"/>
        <end position="502"/>
    </location>
</feature>
<dbReference type="EMBL" id="ML991802">
    <property type="protein sequence ID" value="KAF2234013.1"/>
    <property type="molecule type" value="Genomic_DNA"/>
</dbReference>
<dbReference type="Proteomes" id="UP000800092">
    <property type="component" value="Unassembled WGS sequence"/>
</dbReference>
<feature type="compositionally biased region" description="Polar residues" evidence="1">
    <location>
        <begin position="1"/>
        <end position="12"/>
    </location>
</feature>
<feature type="region of interest" description="Disordered" evidence="1">
    <location>
        <begin position="1"/>
        <end position="239"/>
    </location>
</feature>
<evidence type="ECO:0000256" key="1">
    <source>
        <dbReference type="SAM" id="MobiDB-lite"/>
    </source>
</evidence>
<feature type="compositionally biased region" description="Basic and acidic residues" evidence="1">
    <location>
        <begin position="106"/>
        <end position="162"/>
    </location>
</feature>